<evidence type="ECO:0000313" key="4">
    <source>
        <dbReference type="Proteomes" id="UP000030765"/>
    </source>
</evidence>
<reference evidence="3" key="2">
    <citation type="submission" date="2020-05" db="UniProtKB">
        <authorList>
            <consortium name="EnsemblMetazoa"/>
        </authorList>
    </citation>
    <scope>IDENTIFICATION</scope>
</reference>
<gene>
    <name evidence="2" type="ORF">ZHAS_00022070</name>
</gene>
<accession>A0A084WU01</accession>
<dbReference type="AlphaFoldDB" id="A0A084WU01"/>
<protein>
    <submittedName>
        <fullName evidence="2 3">Uncharacterized protein</fullName>
    </submittedName>
</protein>
<evidence type="ECO:0000313" key="2">
    <source>
        <dbReference type="EMBL" id="KFB53695.1"/>
    </source>
</evidence>
<proteinExistence type="predicted"/>
<reference evidence="2 4" key="1">
    <citation type="journal article" date="2014" name="BMC Genomics">
        <title>Genome sequence of Anopheles sinensis provides insight into genetics basis of mosquito competence for malaria parasites.</title>
        <authorList>
            <person name="Zhou D."/>
            <person name="Zhang D."/>
            <person name="Ding G."/>
            <person name="Shi L."/>
            <person name="Hou Q."/>
            <person name="Ye Y."/>
            <person name="Xu Y."/>
            <person name="Zhou H."/>
            <person name="Xiong C."/>
            <person name="Li S."/>
            <person name="Yu J."/>
            <person name="Hong S."/>
            <person name="Yu X."/>
            <person name="Zou P."/>
            <person name="Chen C."/>
            <person name="Chang X."/>
            <person name="Wang W."/>
            <person name="Lv Y."/>
            <person name="Sun Y."/>
            <person name="Ma L."/>
            <person name="Shen B."/>
            <person name="Zhu C."/>
        </authorList>
    </citation>
    <scope>NUCLEOTIDE SEQUENCE [LARGE SCALE GENOMIC DNA]</scope>
</reference>
<keyword evidence="4" id="KW-1185">Reference proteome</keyword>
<name>A0A084WU01_ANOSI</name>
<dbReference type="EMBL" id="ATLV01026971">
    <property type="status" value="NOT_ANNOTATED_CDS"/>
    <property type="molecule type" value="Genomic_DNA"/>
</dbReference>
<sequence length="86" mass="9125">MQSLSTSRPLAAGGAMAPGSAMMKHGNPILGEVSHLCSSDGTRYEQLDIGPGKDAPAAVDNIFRLERMSRTNFLLLQSLGNSYTSQ</sequence>
<evidence type="ECO:0000256" key="1">
    <source>
        <dbReference type="SAM" id="MobiDB-lite"/>
    </source>
</evidence>
<feature type="compositionally biased region" description="Low complexity" evidence="1">
    <location>
        <begin position="11"/>
        <end position="23"/>
    </location>
</feature>
<dbReference type="EnsemblMetazoa" id="ASIC022070-RA">
    <property type="protein sequence ID" value="ASIC022070-PA"/>
    <property type="gene ID" value="ASIC022070"/>
</dbReference>
<dbReference type="VEuPathDB" id="VectorBase:ASIC022070"/>
<evidence type="ECO:0000313" key="3">
    <source>
        <dbReference type="EnsemblMetazoa" id="ASIC022070-PA"/>
    </source>
</evidence>
<feature type="region of interest" description="Disordered" evidence="1">
    <location>
        <begin position="1"/>
        <end position="24"/>
    </location>
</feature>
<dbReference type="EMBL" id="KE525421">
    <property type="protein sequence ID" value="KFB53695.1"/>
    <property type="molecule type" value="Genomic_DNA"/>
</dbReference>
<organism evidence="2">
    <name type="scientific">Anopheles sinensis</name>
    <name type="common">Mosquito</name>
    <dbReference type="NCBI Taxonomy" id="74873"/>
    <lineage>
        <taxon>Eukaryota</taxon>
        <taxon>Metazoa</taxon>
        <taxon>Ecdysozoa</taxon>
        <taxon>Arthropoda</taxon>
        <taxon>Hexapoda</taxon>
        <taxon>Insecta</taxon>
        <taxon>Pterygota</taxon>
        <taxon>Neoptera</taxon>
        <taxon>Endopterygota</taxon>
        <taxon>Diptera</taxon>
        <taxon>Nematocera</taxon>
        <taxon>Culicoidea</taxon>
        <taxon>Culicidae</taxon>
        <taxon>Anophelinae</taxon>
        <taxon>Anopheles</taxon>
    </lineage>
</organism>
<dbReference type="Proteomes" id="UP000030765">
    <property type="component" value="Unassembled WGS sequence"/>
</dbReference>